<organism evidence="4 5">
    <name type="scientific">Nocardiopsis sinuspersici</name>
    <dbReference type="NCBI Taxonomy" id="501010"/>
    <lineage>
        <taxon>Bacteria</taxon>
        <taxon>Bacillati</taxon>
        <taxon>Actinomycetota</taxon>
        <taxon>Actinomycetes</taxon>
        <taxon>Streptosporangiales</taxon>
        <taxon>Nocardiopsidaceae</taxon>
        <taxon>Nocardiopsis</taxon>
    </lineage>
</organism>
<dbReference type="Proteomes" id="UP000584931">
    <property type="component" value="Unassembled WGS sequence"/>
</dbReference>
<dbReference type="STRING" id="501010.NOSIN_21145"/>
<keyword evidence="5" id="KW-1185">Reference proteome</keyword>
<proteinExistence type="predicted"/>
<feature type="transmembrane region" description="Helical" evidence="2">
    <location>
        <begin position="57"/>
        <end position="82"/>
    </location>
</feature>
<dbReference type="Proteomes" id="UP000189004">
    <property type="component" value="Unassembled WGS sequence"/>
</dbReference>
<dbReference type="EMBL" id="MCOK01000001">
    <property type="protein sequence ID" value="OOC56028.1"/>
    <property type="molecule type" value="Genomic_DNA"/>
</dbReference>
<protein>
    <submittedName>
        <fullName evidence="3">Putative membrane protein YqjE</fullName>
    </submittedName>
</protein>
<dbReference type="Pfam" id="PF07332">
    <property type="entry name" value="Phage_holin_3_6"/>
    <property type="match status" value="1"/>
</dbReference>
<dbReference type="OrthoDB" id="3431700at2"/>
<evidence type="ECO:0000313" key="4">
    <source>
        <dbReference type="EMBL" id="OOC56028.1"/>
    </source>
</evidence>
<dbReference type="EMBL" id="JACCHL010000001">
    <property type="protein sequence ID" value="NYH52559.1"/>
    <property type="molecule type" value="Genomic_DNA"/>
</dbReference>
<comment type="caution">
    <text evidence="4">The sequence shown here is derived from an EMBL/GenBank/DDBJ whole genome shotgun (WGS) entry which is preliminary data.</text>
</comment>
<feature type="region of interest" description="Disordered" evidence="1">
    <location>
        <begin position="140"/>
        <end position="161"/>
    </location>
</feature>
<feature type="transmembrane region" description="Helical" evidence="2">
    <location>
        <begin position="88"/>
        <end position="114"/>
    </location>
</feature>
<evidence type="ECO:0000313" key="3">
    <source>
        <dbReference type="EMBL" id="NYH52559.1"/>
    </source>
</evidence>
<keyword evidence="2" id="KW-1133">Transmembrane helix</keyword>
<reference evidence="3 6" key="3">
    <citation type="submission" date="2020-07" db="EMBL/GenBank/DDBJ databases">
        <title>Sequencing the genomes of 1000 actinobacteria strains.</title>
        <authorList>
            <person name="Klenk H.-P."/>
        </authorList>
    </citation>
    <scope>NUCLEOTIDE SEQUENCE [LARGE SCALE GENOMIC DNA]</scope>
    <source>
        <strain evidence="3 6">DSM 45278</strain>
    </source>
</reference>
<dbReference type="RefSeq" id="WP_077692464.1">
    <property type="nucleotide sequence ID" value="NZ_JACCHL010000001.1"/>
</dbReference>
<accession>A0A1V3C5V2</accession>
<evidence type="ECO:0000313" key="6">
    <source>
        <dbReference type="Proteomes" id="UP000584931"/>
    </source>
</evidence>
<name>A0A1V3C5V2_9ACTN</name>
<keyword evidence="2" id="KW-0472">Membrane</keyword>
<accession>A0A7Y9XBL8</accession>
<sequence length="161" mass="17141">MADKPGTGEPGATRDTDRSISELVSDATGNISRIVNLEIRLAKMEAKADAVRIGKGIAGFAIVAVLAHIFVILLSVTVAFALHEVFELPAWACLGIVTLAYLLLIVAFGLFALVNFRKRQGLRRTTLTASRLTGILRGDIRPPGDTVSTDGSTRVSAPVTR</sequence>
<evidence type="ECO:0000256" key="1">
    <source>
        <dbReference type="SAM" id="MobiDB-lite"/>
    </source>
</evidence>
<feature type="compositionally biased region" description="Polar residues" evidence="1">
    <location>
        <begin position="146"/>
        <end position="155"/>
    </location>
</feature>
<gene>
    <name evidence="3" type="ORF">HNR06_002148</name>
    <name evidence="4" type="ORF">NOSIN_21145</name>
</gene>
<dbReference type="InterPro" id="IPR009937">
    <property type="entry name" value="Phage_holin_3_6"/>
</dbReference>
<evidence type="ECO:0000313" key="5">
    <source>
        <dbReference type="Proteomes" id="UP000189004"/>
    </source>
</evidence>
<evidence type="ECO:0000256" key="2">
    <source>
        <dbReference type="SAM" id="Phobius"/>
    </source>
</evidence>
<keyword evidence="2" id="KW-0812">Transmembrane</keyword>
<dbReference type="AlphaFoldDB" id="A0A1V3C5V2"/>
<reference evidence="5" key="1">
    <citation type="submission" date="2016-08" db="EMBL/GenBank/DDBJ databases">
        <authorList>
            <person name="Tokovenko B."/>
            <person name="Kalinowski J."/>
        </authorList>
    </citation>
    <scope>NUCLEOTIDE SEQUENCE [LARGE SCALE GENOMIC DNA]</scope>
    <source>
        <strain evidence="5">UTMC102</strain>
    </source>
</reference>
<reference evidence="4" key="2">
    <citation type="submission" date="2016-08" db="EMBL/GenBank/DDBJ databases">
        <authorList>
            <person name="Seilhamer J.J."/>
        </authorList>
    </citation>
    <scope>NUCLEOTIDE SEQUENCE [LARGE SCALE GENOMIC DNA]</scope>
    <source>
        <strain evidence="4">UTMC102</strain>
    </source>
</reference>